<keyword evidence="3" id="KW-0812">Transmembrane</keyword>
<feature type="transmembrane region" description="Helical" evidence="3">
    <location>
        <begin position="41"/>
        <end position="64"/>
    </location>
</feature>
<dbReference type="Pfam" id="PF00990">
    <property type="entry name" value="GGDEF"/>
    <property type="match status" value="1"/>
</dbReference>
<protein>
    <recommendedName>
        <fullName evidence="1">diguanylate cyclase</fullName>
        <ecNumber evidence="1">2.7.7.65</ecNumber>
    </recommendedName>
</protein>
<keyword evidence="3" id="KW-0472">Membrane</keyword>
<dbReference type="AlphaFoldDB" id="A0A5E4SU76"/>
<dbReference type="GO" id="GO:0052621">
    <property type="term" value="F:diguanylate cyclase activity"/>
    <property type="evidence" value="ECO:0007669"/>
    <property type="project" value="UniProtKB-EC"/>
</dbReference>
<dbReference type="GO" id="GO:1902201">
    <property type="term" value="P:negative regulation of bacterial-type flagellum-dependent cell motility"/>
    <property type="evidence" value="ECO:0007669"/>
    <property type="project" value="TreeGrafter"/>
</dbReference>
<dbReference type="EMBL" id="CABPRW010000002">
    <property type="protein sequence ID" value="VVD79446.1"/>
    <property type="molecule type" value="Genomic_DNA"/>
</dbReference>
<dbReference type="OrthoDB" id="9813903at2"/>
<dbReference type="PROSITE" id="PS50887">
    <property type="entry name" value="GGDEF"/>
    <property type="match status" value="1"/>
</dbReference>
<feature type="transmembrane region" description="Helical" evidence="3">
    <location>
        <begin position="247"/>
        <end position="269"/>
    </location>
</feature>
<comment type="catalytic activity">
    <reaction evidence="2">
        <text>2 GTP = 3',3'-c-di-GMP + 2 diphosphate</text>
        <dbReference type="Rhea" id="RHEA:24898"/>
        <dbReference type="ChEBI" id="CHEBI:33019"/>
        <dbReference type="ChEBI" id="CHEBI:37565"/>
        <dbReference type="ChEBI" id="CHEBI:58805"/>
        <dbReference type="EC" id="2.7.7.65"/>
    </reaction>
</comment>
<evidence type="ECO:0000259" key="4">
    <source>
        <dbReference type="PROSITE" id="PS50887"/>
    </source>
</evidence>
<dbReference type="Gene3D" id="3.30.70.270">
    <property type="match status" value="1"/>
</dbReference>
<dbReference type="SMART" id="SM00267">
    <property type="entry name" value="GGDEF"/>
    <property type="match status" value="1"/>
</dbReference>
<dbReference type="GO" id="GO:0005886">
    <property type="term" value="C:plasma membrane"/>
    <property type="evidence" value="ECO:0007669"/>
    <property type="project" value="TreeGrafter"/>
</dbReference>
<dbReference type="FunFam" id="3.30.70.270:FF:000001">
    <property type="entry name" value="Diguanylate cyclase domain protein"/>
    <property type="match status" value="1"/>
</dbReference>
<feature type="transmembrane region" description="Helical" evidence="3">
    <location>
        <begin position="220"/>
        <end position="241"/>
    </location>
</feature>
<evidence type="ECO:0000313" key="5">
    <source>
        <dbReference type="EMBL" id="VVD79446.1"/>
    </source>
</evidence>
<dbReference type="NCBIfam" id="TIGR00254">
    <property type="entry name" value="GGDEF"/>
    <property type="match status" value="1"/>
</dbReference>
<proteinExistence type="predicted"/>
<dbReference type="InterPro" id="IPR029787">
    <property type="entry name" value="Nucleotide_cyclase"/>
</dbReference>
<dbReference type="EC" id="2.7.7.65" evidence="1"/>
<name>A0A5E4SU76_9BURK</name>
<dbReference type="Pfam" id="PF17158">
    <property type="entry name" value="MASE4"/>
    <property type="match status" value="1"/>
</dbReference>
<evidence type="ECO:0000256" key="3">
    <source>
        <dbReference type="SAM" id="Phobius"/>
    </source>
</evidence>
<dbReference type="RefSeq" id="WP_150598958.1">
    <property type="nucleotide sequence ID" value="NZ_CABPRW010000002.1"/>
</dbReference>
<feature type="transmembrane region" description="Helical" evidence="3">
    <location>
        <begin position="115"/>
        <end position="134"/>
    </location>
</feature>
<dbReference type="Proteomes" id="UP000382577">
    <property type="component" value="Unassembled WGS sequence"/>
</dbReference>
<dbReference type="InterPro" id="IPR033424">
    <property type="entry name" value="MASE4"/>
</dbReference>
<reference evidence="5 6" key="1">
    <citation type="submission" date="2019-08" db="EMBL/GenBank/DDBJ databases">
        <authorList>
            <person name="Peeters C."/>
        </authorList>
    </citation>
    <scope>NUCLEOTIDE SEQUENCE [LARGE SCALE GENOMIC DNA]</scope>
    <source>
        <strain evidence="5 6">LMG 31113</strain>
    </source>
</reference>
<dbReference type="InterPro" id="IPR000160">
    <property type="entry name" value="GGDEF_dom"/>
</dbReference>
<evidence type="ECO:0000256" key="1">
    <source>
        <dbReference type="ARBA" id="ARBA00012528"/>
    </source>
</evidence>
<dbReference type="SUPFAM" id="SSF55073">
    <property type="entry name" value="Nucleotide cyclase"/>
    <property type="match status" value="1"/>
</dbReference>
<evidence type="ECO:0000256" key="2">
    <source>
        <dbReference type="ARBA" id="ARBA00034247"/>
    </source>
</evidence>
<keyword evidence="3" id="KW-1133">Transmembrane helix</keyword>
<dbReference type="InterPro" id="IPR043128">
    <property type="entry name" value="Rev_trsase/Diguanyl_cyclase"/>
</dbReference>
<sequence length="485" mass="52193">MDGFLMARASRGQRAFAGCLAIAILAALTLAAPQATTVLPAVAPFLPMCGLTVFTTAAIASFLLAAQFQVSRLPVFGWLSGAYAFTALTVAMQLLTYPGLFSPQGLFGAFPTTSGWIWAIWHAGFPVLVLAAMISRRIFAPQSVTQLPPTARALWGFVGLPLIVGVLLCMTVLAVQLPPALSPATAPGDFSARGAGMVLLVVNLVALGAVLTIGRLRTVLDLWMALAVLACVTDTMLSLMSTVRFSLGWYLARLFSMSAPGGLVCVLVWEVTRLYRELTRAHLRLIEYSNRDALTGIFNRRYFNDRFPRDFEQARRSGQPLSLLMVDVDNFKRYNDQYGHPVGDECLEHVALAIMRATHRPVDIVARYGGEEFVIVLPDTGVNGAQFVATRVTESVRALAKPAPGPLGVVTVSVGCATHVPRQGDATDTPERLIALADEALYTAKRLGRDRVYVSVETPPQGGGEGGESNALVGHERVVEVVRRG</sequence>
<feature type="transmembrane region" description="Helical" evidence="3">
    <location>
        <begin position="76"/>
        <end position="95"/>
    </location>
</feature>
<dbReference type="PANTHER" id="PTHR45138">
    <property type="entry name" value="REGULATORY COMPONENTS OF SENSORY TRANSDUCTION SYSTEM"/>
    <property type="match status" value="1"/>
</dbReference>
<feature type="transmembrane region" description="Helical" evidence="3">
    <location>
        <begin position="154"/>
        <end position="175"/>
    </location>
</feature>
<organism evidence="5 6">
    <name type="scientific">Pandoraea fibrosis</name>
    <dbReference type="NCBI Taxonomy" id="1891094"/>
    <lineage>
        <taxon>Bacteria</taxon>
        <taxon>Pseudomonadati</taxon>
        <taxon>Pseudomonadota</taxon>
        <taxon>Betaproteobacteria</taxon>
        <taxon>Burkholderiales</taxon>
        <taxon>Burkholderiaceae</taxon>
        <taxon>Pandoraea</taxon>
    </lineage>
</organism>
<dbReference type="CDD" id="cd01949">
    <property type="entry name" value="GGDEF"/>
    <property type="match status" value="1"/>
</dbReference>
<dbReference type="InterPro" id="IPR050469">
    <property type="entry name" value="Diguanylate_Cyclase"/>
</dbReference>
<gene>
    <name evidence="5" type="ORF">PFI31113_01032</name>
</gene>
<feature type="transmembrane region" description="Helical" evidence="3">
    <location>
        <begin position="195"/>
        <end position="213"/>
    </location>
</feature>
<feature type="domain" description="GGDEF" evidence="4">
    <location>
        <begin position="319"/>
        <end position="457"/>
    </location>
</feature>
<dbReference type="GO" id="GO:0043709">
    <property type="term" value="P:cell adhesion involved in single-species biofilm formation"/>
    <property type="evidence" value="ECO:0007669"/>
    <property type="project" value="TreeGrafter"/>
</dbReference>
<evidence type="ECO:0000313" key="6">
    <source>
        <dbReference type="Proteomes" id="UP000382577"/>
    </source>
</evidence>
<dbReference type="PANTHER" id="PTHR45138:SF9">
    <property type="entry name" value="DIGUANYLATE CYCLASE DGCM-RELATED"/>
    <property type="match status" value="1"/>
</dbReference>
<accession>A0A5E4SU76</accession>